<dbReference type="Gene3D" id="1.10.950.10">
    <property type="entry name" value="Villin headpiece domain"/>
    <property type="match status" value="1"/>
</dbReference>
<feature type="compositionally biased region" description="Polar residues" evidence="2">
    <location>
        <begin position="360"/>
        <end position="369"/>
    </location>
</feature>
<proteinExistence type="inferred from homology"/>
<dbReference type="PANTHER" id="PTHR11977">
    <property type="entry name" value="VILLIN"/>
    <property type="match status" value="1"/>
</dbReference>
<dbReference type="GO" id="GO:0051014">
    <property type="term" value="P:actin filament severing"/>
    <property type="evidence" value="ECO:0007669"/>
    <property type="project" value="TreeGrafter"/>
</dbReference>
<reference evidence="5" key="1">
    <citation type="journal article" date="2008" name="Insect Biochem. Mol. Biol.">
        <title>The genome of a lepidopteran model insect, the silkworm Bombyx mori.</title>
        <authorList>
            <consortium name="International Silkworm Genome Consortium"/>
        </authorList>
    </citation>
    <scope>NUCLEOTIDE SEQUENCE [LARGE SCALE GENOMIC DNA]</scope>
    <source>
        <strain evidence="5">p50T</strain>
    </source>
</reference>
<feature type="region of interest" description="Disordered" evidence="2">
    <location>
        <begin position="697"/>
        <end position="867"/>
    </location>
</feature>
<feature type="region of interest" description="Disordered" evidence="2">
    <location>
        <begin position="1094"/>
        <end position="1125"/>
    </location>
</feature>
<feature type="compositionally biased region" description="Basic residues" evidence="2">
    <location>
        <begin position="1690"/>
        <end position="1701"/>
    </location>
</feature>
<dbReference type="SMART" id="SM00153">
    <property type="entry name" value="VHP"/>
    <property type="match status" value="1"/>
</dbReference>
<dbReference type="Proteomes" id="UP000005204">
    <property type="component" value="Unassembled WGS sequence"/>
</dbReference>
<dbReference type="GO" id="GO:0015629">
    <property type="term" value="C:actin cytoskeleton"/>
    <property type="evidence" value="ECO:0007669"/>
    <property type="project" value="TreeGrafter"/>
</dbReference>
<dbReference type="InterPro" id="IPR007123">
    <property type="entry name" value="Gelsolin-like_dom"/>
</dbReference>
<feature type="compositionally biased region" description="Polar residues" evidence="2">
    <location>
        <begin position="746"/>
        <end position="756"/>
    </location>
</feature>
<feature type="compositionally biased region" description="Basic and acidic residues" evidence="2">
    <location>
        <begin position="1111"/>
        <end position="1121"/>
    </location>
</feature>
<organism evidence="4 5">
    <name type="scientific">Bombyx mori</name>
    <name type="common">Silk moth</name>
    <dbReference type="NCBI Taxonomy" id="7091"/>
    <lineage>
        <taxon>Eukaryota</taxon>
        <taxon>Metazoa</taxon>
        <taxon>Ecdysozoa</taxon>
        <taxon>Arthropoda</taxon>
        <taxon>Hexapoda</taxon>
        <taxon>Insecta</taxon>
        <taxon>Pterygota</taxon>
        <taxon>Neoptera</taxon>
        <taxon>Endopterygota</taxon>
        <taxon>Lepidoptera</taxon>
        <taxon>Glossata</taxon>
        <taxon>Ditrysia</taxon>
        <taxon>Bombycoidea</taxon>
        <taxon>Bombycidae</taxon>
        <taxon>Bombycinae</taxon>
        <taxon>Bombyx</taxon>
    </lineage>
</organism>
<dbReference type="SUPFAM" id="SSF55753">
    <property type="entry name" value="Actin depolymerizing proteins"/>
    <property type="match status" value="5"/>
</dbReference>
<feature type="region of interest" description="Disordered" evidence="2">
    <location>
        <begin position="1029"/>
        <end position="1077"/>
    </location>
</feature>
<feature type="compositionally biased region" description="Basic and acidic residues" evidence="2">
    <location>
        <begin position="1094"/>
        <end position="1103"/>
    </location>
</feature>
<feature type="compositionally biased region" description="Polar residues" evidence="2">
    <location>
        <begin position="404"/>
        <end position="413"/>
    </location>
</feature>
<dbReference type="SUPFAM" id="SSF47050">
    <property type="entry name" value="VHP, Villin headpiece domain"/>
    <property type="match status" value="1"/>
</dbReference>
<dbReference type="GO" id="GO:0051015">
    <property type="term" value="F:actin filament binding"/>
    <property type="evidence" value="ECO:0007669"/>
    <property type="project" value="InterPro"/>
</dbReference>
<feature type="region of interest" description="Disordered" evidence="2">
    <location>
        <begin position="74"/>
        <end position="146"/>
    </location>
</feature>
<dbReference type="InterPro" id="IPR007122">
    <property type="entry name" value="Villin/Gelsolin"/>
</dbReference>
<feature type="compositionally biased region" description="Basic and acidic residues" evidence="2">
    <location>
        <begin position="809"/>
        <end position="819"/>
    </location>
</feature>
<feature type="compositionally biased region" description="Basic and acidic residues" evidence="2">
    <location>
        <begin position="926"/>
        <end position="938"/>
    </location>
</feature>
<evidence type="ECO:0000313" key="4">
    <source>
        <dbReference type="EnsemblMetazoa" id="XP_021207175.2"/>
    </source>
</evidence>
<feature type="region of interest" description="Disordered" evidence="2">
    <location>
        <begin position="1420"/>
        <end position="1500"/>
    </location>
</feature>
<sequence length="3048" mass="339840">MSQSIDEARAARIQKYKEERRKQLTARTATLFSANVTERRTKRSTNRAAAEESAAHLKSSSELNINTVSTTVPIRTTRTSRLRAAATNNGEFSPSARKSNRSSSVQSLLEDSKSKLPKNSKIIDRDKKNTTHRRQSSEKENKSTFDKEIGAIKMKPKHSMSNYILEKDRINVILTSPKSKSAQEKNKLDHNRKNVSIENKTKEAYDEKSPLLVNGDLHMKFEKEHKIFDDDKIDDLFNSLVIDDVDRQIELRINNDVVEEDLGLKNSHNTFTPTADKAIDVNNVKIEESVVPKVKEDVGSLLGAVCVRKVERFSELLSNLCSPCEADILFEDILVENGINGSSSMRSTGPECTAPCLRAQPTTRTTSTPKKAPMQATATNNEATGSLARTKNRRSLEAPHSKTENSLPSSKSTKSAFNISFGIKSTLSKSANSNVSSHKSHERRRSNETNIKPSNIPLSKKTSVRTSTSPIKQDLSKQLTSKTETKFLESNRGRSVRKSPEKAKSETENKRVDRRNQAQKNSESLSEKYHYSKKRLTSLENSPKDSKGDRNHSPTKVLNAILQTETKQNFGTCALEKNKDTAKMFTLHETVRPHASNSRLSQEMDSLAALTKQTLDRVNKLSNNLTSAKLNLDSSEQKLDTLFKSKPEQLSISHPINYGLHNDRPIYNRGVTERLKDIDTAAQRLIDFEKQSAMFSDLNNDTSQNRRLDSSSSSSHTPVSILKRKSAHEENTSSAISNHAIASPPVTFSPSVVESNGRSENRQRQGILKKRRSLDESQVARRRSCSPEVSFADDGTLETNKPILKNRRSSLEDVVRNRSPDGQIHGILKRKTSREDDPLNDEMSHSSPEPHSILKRKSNSSSSSSTASSHVSIAQAVLLAAAGGAEIIDDDKEIVRPILKKKSFSEERPCVDIAGWDTPRPILKKKSTEDDHDFDLPKKPILKSSKKLSSDDGHASSFDLSEDDRSSRRPSLLRSRTSDHSGSECEAAVRPILKQRGSSLTRERSQSPRPRLSFCADNDANICVTNFSSDANDSCAAGPRRVLNLLPTPDPEENYPSAVLRRRNQRPKTNPRSKSLACDVNDELLSILNNRRLKVDESSDSARSETWSSEQRNENGDEKNPKTFPSIASRIKSMEKALTKDLFPKDLPSTSRSKGRDKERYKTQPITVDEMRLITSSLEPSQESFQAFGETDCSFPSRPVVAGAVPSSRGVFPLSGEPETDPFADFAKTLNSPPYGASSFGLKSPTTPHCLSDDSPKDDSYGEANFLDLENVVGKSSTLDEIEQEVNKVRVALDEDSRALDEDERQQAEADNWSLNVSCDSGVYNRASSRDSGPHSGEELGLIESQEAQDNQATISSTSNEWSSSSIERGLVTMDRKRKSTVNDAGSPDTPSDDEKDNGGFALGLVKSNSVVARASMWQQLQQQAKGTPKPLIRHSRSKLKEGPPVAERFKTQPISFASSDETSEPPAKPVSLAHSKSTANVLDRDEDAKLDEDDPAKMSLSEKMKMFNARLTHKPPMAGLPRPREDRPPRASRLRTMPVLASQIQEAMEQNERLTKSLTHEDVPRNPDFQLKMELFRSASAKNTSLEYLMRENAKFRSLDYDDDSPPERAQRMITPEVRGILKSGSTVVPTRPKVLAKGESSEVGTGLKDEGIDSSSDDESDSATSVSSSEKSCSSSDSSEELPDPKPRRFQRKNNKLKTSRTESDIIRDHEAFPRKIQLPGAHELKEKINQAKNVDVKIPVLGKLGRRPSQDGKVDDDATRYRRFIKKLDEPVQLGKLRRPTENPEVPPAPVMKISALNQTAKNKFFGIETEKKDKSIDELAAAVRKYIPPMSKSMSVHTIEVQGSGSDGESSGGREVRHINTRGRHRYVSVNMALSISAREQRVGGGVQRSATHADMPNRGVTIAERLAALQAAGANDWRARVCRLSPERDETKAIERAKNRINESLNAVADEKKKVQVDENELGPNILADRRNKLETASQGWRKRVPQNDATMFTVAGRLERDKVATTTPPLTPPTIPSPMAVASPGIPPPNKFRSRKQPSSPTNGFPSGPLRSASCAVVSAAAVELKPKEPVRIDRESFKRSHSVSESISSRAEEKDESPGAEKSGCPVRVPRADDETFHAFFAPLQQQEKTVDAVDVDLDAIDSGSRQLLANEWSRRAKRERRHAASRNPLRALAARTDLRDEYVPPPSTNIREQLIKEKVTANVGLAAEALAALASKEDFANVALRSAASGPAPPHGTRALMLLHVKGRRRVQTRLVEPVHTNINRGDCFILISADQLFLYIGQYANVIERNRSMDVAQHILNTKDLGCKNAASITKIDEQSKNYNNKHWNQFWTLLGVTEDIEDYKPAETGHPDEDEIFESCIVQTNMCYEVLDDELVPIKEYWGQMPRIAMLNQSKVIVFDFGSEMYIWYGKNVPLESRRRAAQLAQELYDDGYNYEECHVNPLNAAMYQGAREQIDATAKTSKTRPEWAILSKVTQHMETILFKEKFLDWPDYTRVIRVKTQENKTNTAEITPCDAEEMWSNEYQDPDLVLEGSHLGRGTHYYDKDNMRHYDIRTKSVCKWLVREYDYQKVENEAEIPEFFSGDSYIIRWEYQITVTGRELNGKPSKHNVTGRDRCAYFCWQGKDASPNEKGAAALLTVELDREKGPQVRVAQGNEPPAFLNLFQGNLVIYQGKRGVDKSRYRLFVTRGNLSNEAYLLQVPCSVRQLRSRGSLILIDTEKGRLYIWHGARSLKHTKNIAIELANKLIARKSDYLFGGELEISEVKEGDEPKEVLEGLGVSNKQYYNSVLSGGREAGGDVTPRLFHFTDASGQFEANEVLSPLRHEQLVTPFPFEQKELYSASQPALFLLDDGLHVWLWQGWWPRGEDGELEPAEINNGVGAFAGRWQAVRGAALRTAAAYCRRPAPLPASAAASPAAPPTAPAAELRVVAAGLEPQAFTDLFDTWEHHDEAADANIAHGFKAGEVLCGVRELTRLSSRAELPLAALQRRPLPDHVDPHHLERHLSAHDFTEAFGMTQEEFAVLPAWKQTNMKKDLGLF</sequence>
<feature type="region of interest" description="Disordered" evidence="2">
    <location>
        <begin position="35"/>
        <end position="62"/>
    </location>
</feature>
<feature type="compositionally biased region" description="Basic and acidic residues" evidence="2">
    <location>
        <begin position="483"/>
        <end position="516"/>
    </location>
</feature>
<comment type="similarity">
    <text evidence="1">Belongs to the villin/gelsolin family.</text>
</comment>
<feature type="region of interest" description="Disordered" evidence="2">
    <location>
        <begin position="1139"/>
        <end position="1161"/>
    </location>
</feature>
<feature type="domain" description="HP" evidence="3">
    <location>
        <begin position="2985"/>
        <end position="3048"/>
    </location>
</feature>
<dbReference type="Gene3D" id="3.40.20.10">
    <property type="entry name" value="Severin"/>
    <property type="match status" value="5"/>
</dbReference>
<feature type="compositionally biased region" description="Low complexity" evidence="2">
    <location>
        <begin position="75"/>
        <end position="107"/>
    </location>
</feature>
<dbReference type="PROSITE" id="PS51089">
    <property type="entry name" value="HP"/>
    <property type="match status" value="1"/>
</dbReference>
<feature type="region of interest" description="Disordered" evidence="2">
    <location>
        <begin position="2080"/>
        <end position="2114"/>
    </location>
</feature>
<dbReference type="EnsemblMetazoa" id="XM_021351500.2">
    <property type="protein sequence ID" value="XP_021207175.2"/>
    <property type="gene ID" value="LOC101741882"/>
</dbReference>
<feature type="region of interest" description="Disordered" evidence="2">
    <location>
        <begin position="1346"/>
        <end position="1402"/>
    </location>
</feature>
<dbReference type="InterPro" id="IPR003128">
    <property type="entry name" value="Villin_headpiece"/>
</dbReference>
<feature type="region of interest" description="Disordered" evidence="2">
    <location>
        <begin position="343"/>
        <end position="413"/>
    </location>
</feature>
<name>A0A8R2HTJ3_BOMMO</name>
<feature type="compositionally biased region" description="Basic and acidic residues" evidence="2">
    <location>
        <begin position="1702"/>
        <end position="1716"/>
    </location>
</feature>
<feature type="region of interest" description="Disordered" evidence="2">
    <location>
        <begin position="428"/>
        <end position="553"/>
    </location>
</feature>
<dbReference type="InterPro" id="IPR036886">
    <property type="entry name" value="Villin_headpiece_dom_sf"/>
</dbReference>
<dbReference type="PANTHER" id="PTHR11977:SF45">
    <property type="entry name" value="SUPERVILLIN"/>
    <property type="match status" value="1"/>
</dbReference>
<feature type="region of interest" description="Disordered" evidence="2">
    <location>
        <begin position="1237"/>
        <end position="1259"/>
    </location>
</feature>
<dbReference type="Pfam" id="PF00626">
    <property type="entry name" value="Gelsolin"/>
    <property type="match status" value="2"/>
</dbReference>
<reference evidence="4" key="2">
    <citation type="submission" date="2022-06" db="UniProtKB">
        <authorList>
            <consortium name="EnsemblMetazoa"/>
        </authorList>
    </citation>
    <scope>IDENTIFICATION</scope>
    <source>
        <strain evidence="4">p50T (Dazao)</strain>
    </source>
</reference>
<dbReference type="GO" id="GO:0005737">
    <property type="term" value="C:cytoplasm"/>
    <property type="evidence" value="ECO:0007669"/>
    <property type="project" value="TreeGrafter"/>
</dbReference>
<dbReference type="GO" id="GO:0005546">
    <property type="term" value="F:phosphatidylinositol-4,5-bisphosphate binding"/>
    <property type="evidence" value="ECO:0007669"/>
    <property type="project" value="TreeGrafter"/>
</dbReference>
<feature type="compositionally biased region" description="Polar residues" evidence="2">
    <location>
        <begin position="376"/>
        <end position="389"/>
    </location>
</feature>
<dbReference type="EnsemblMetazoa" id="XM_021351499.2">
    <property type="protein sequence ID" value="XP_021207174.2"/>
    <property type="gene ID" value="LOC101741882"/>
</dbReference>
<feature type="region of interest" description="Disordered" evidence="2">
    <location>
        <begin position="915"/>
        <end position="1012"/>
    </location>
</feature>
<keyword evidence="5" id="KW-1185">Reference proteome</keyword>
<feature type="compositionally biased region" description="Basic and acidic residues" evidence="2">
    <location>
        <begin position="394"/>
        <end position="403"/>
    </location>
</feature>
<dbReference type="SMART" id="SM00262">
    <property type="entry name" value="GEL"/>
    <property type="match status" value="3"/>
</dbReference>
<feature type="compositionally biased region" description="Basic and acidic residues" evidence="2">
    <location>
        <begin position="1598"/>
        <end position="1612"/>
    </location>
</feature>
<feature type="region of interest" description="Disordered" evidence="2">
    <location>
        <begin position="1598"/>
        <end position="1717"/>
    </location>
</feature>
<dbReference type="InterPro" id="IPR029006">
    <property type="entry name" value="ADF-H/Gelsolin-like_dom_sf"/>
</dbReference>
<evidence type="ECO:0000313" key="5">
    <source>
        <dbReference type="Proteomes" id="UP000005204"/>
    </source>
</evidence>
<evidence type="ECO:0000259" key="3">
    <source>
        <dbReference type="PROSITE" id="PS51089"/>
    </source>
</evidence>
<feature type="compositionally biased region" description="Basic residues" evidence="2">
    <location>
        <begin position="1060"/>
        <end position="1071"/>
    </location>
</feature>
<feature type="compositionally biased region" description="Basic and acidic residues" evidence="2">
    <location>
        <begin position="542"/>
        <end position="552"/>
    </location>
</feature>
<feature type="compositionally biased region" description="Polar residues" evidence="2">
    <location>
        <begin position="448"/>
        <end position="482"/>
    </location>
</feature>
<evidence type="ECO:0000256" key="2">
    <source>
        <dbReference type="SAM" id="MobiDB-lite"/>
    </source>
</evidence>
<feature type="compositionally biased region" description="Basic and acidic residues" evidence="2">
    <location>
        <begin position="2097"/>
        <end position="2106"/>
    </location>
</feature>
<feature type="compositionally biased region" description="Low complexity" evidence="2">
    <location>
        <begin position="1354"/>
        <end position="1368"/>
    </location>
</feature>
<feature type="compositionally biased region" description="Polar residues" evidence="2">
    <location>
        <begin position="428"/>
        <end position="437"/>
    </location>
</feature>
<protein>
    <recommendedName>
        <fullName evidence="3">HP domain-containing protein</fullName>
    </recommendedName>
</protein>
<feature type="region of interest" description="Disordered" evidence="2">
    <location>
        <begin position="2004"/>
        <end position="2055"/>
    </location>
</feature>
<feature type="region of interest" description="Disordered" evidence="2">
    <location>
        <begin position="1512"/>
        <end position="1536"/>
    </location>
</feature>
<dbReference type="GO" id="GO:0008154">
    <property type="term" value="P:actin polymerization or depolymerization"/>
    <property type="evidence" value="ECO:0007669"/>
    <property type="project" value="TreeGrafter"/>
</dbReference>
<feature type="compositionally biased region" description="Basic and acidic residues" evidence="2">
    <location>
        <begin position="121"/>
        <end position="146"/>
    </location>
</feature>
<dbReference type="GO" id="GO:0051016">
    <property type="term" value="P:barbed-end actin filament capping"/>
    <property type="evidence" value="ECO:0007669"/>
    <property type="project" value="TreeGrafter"/>
</dbReference>
<dbReference type="Pfam" id="PF02209">
    <property type="entry name" value="VHP"/>
    <property type="match status" value="1"/>
</dbReference>
<feature type="compositionally biased region" description="Low complexity" evidence="2">
    <location>
        <begin position="1664"/>
        <end position="1679"/>
    </location>
</feature>
<evidence type="ECO:0000256" key="1">
    <source>
        <dbReference type="ARBA" id="ARBA00008418"/>
    </source>
</evidence>
<accession>A0A8R2HTJ3</accession>